<accession>A0A6H5I1Y4</accession>
<feature type="compositionally biased region" description="Low complexity" evidence="1">
    <location>
        <begin position="164"/>
        <end position="184"/>
    </location>
</feature>
<organism evidence="2 3">
    <name type="scientific">Trichogramma brassicae</name>
    <dbReference type="NCBI Taxonomy" id="86971"/>
    <lineage>
        <taxon>Eukaryota</taxon>
        <taxon>Metazoa</taxon>
        <taxon>Ecdysozoa</taxon>
        <taxon>Arthropoda</taxon>
        <taxon>Hexapoda</taxon>
        <taxon>Insecta</taxon>
        <taxon>Pterygota</taxon>
        <taxon>Neoptera</taxon>
        <taxon>Endopterygota</taxon>
        <taxon>Hymenoptera</taxon>
        <taxon>Apocrita</taxon>
        <taxon>Proctotrupomorpha</taxon>
        <taxon>Chalcidoidea</taxon>
        <taxon>Trichogrammatidae</taxon>
        <taxon>Trichogramma</taxon>
    </lineage>
</organism>
<dbReference type="SUPFAM" id="SSF57756">
    <property type="entry name" value="Retrovirus zinc finger-like domains"/>
    <property type="match status" value="1"/>
</dbReference>
<gene>
    <name evidence="2" type="ORF">TBRA_LOCUS2314</name>
</gene>
<sequence>MPASADVSTELARTSVLHRRVRGRRPNGGGEPVLEEETRAMLEQLVAARQPVEECDGEAFEEVFPRFTGRGISVVRGGRGDGYASSRRRSDGGKRTGATATFGIRTRTSCAAGASSRSTGELCGRTAMAWFFQPFVEQQQRRSQAGSPSKGNNNANFAVRPGYQEEQQQQHRQLPRPRLQPQQHQQEEAYVEVRPLSPVAGPSSLSGNAAAPARIRGENFGGLQLVRFVLGLGPPRGAFFECHQPGHTRRQCRNPFDGVLCTNCGRRGVKVQQCPRCSRGWKKSQRNFHSKKAAAKKQLWKALGGERR</sequence>
<dbReference type="GO" id="GO:0003676">
    <property type="term" value="F:nucleic acid binding"/>
    <property type="evidence" value="ECO:0007669"/>
    <property type="project" value="InterPro"/>
</dbReference>
<dbReference type="OrthoDB" id="8006889at2759"/>
<feature type="region of interest" description="Disordered" evidence="1">
    <location>
        <begin position="77"/>
        <end position="100"/>
    </location>
</feature>
<proteinExistence type="predicted"/>
<evidence type="ECO:0000313" key="3">
    <source>
        <dbReference type="Proteomes" id="UP000479190"/>
    </source>
</evidence>
<evidence type="ECO:0000256" key="1">
    <source>
        <dbReference type="SAM" id="MobiDB-lite"/>
    </source>
</evidence>
<dbReference type="AlphaFoldDB" id="A0A6H5I1Y4"/>
<feature type="region of interest" description="Disordered" evidence="1">
    <location>
        <begin position="163"/>
        <end position="189"/>
    </location>
</feature>
<reference evidence="2 3" key="1">
    <citation type="submission" date="2020-02" db="EMBL/GenBank/DDBJ databases">
        <authorList>
            <person name="Ferguson B K."/>
        </authorList>
    </citation>
    <scope>NUCLEOTIDE SEQUENCE [LARGE SCALE GENOMIC DNA]</scope>
</reference>
<dbReference type="Proteomes" id="UP000479190">
    <property type="component" value="Unassembled WGS sequence"/>
</dbReference>
<dbReference type="EMBL" id="CADCXV010000453">
    <property type="protein sequence ID" value="CAB0030307.1"/>
    <property type="molecule type" value="Genomic_DNA"/>
</dbReference>
<keyword evidence="3" id="KW-1185">Reference proteome</keyword>
<evidence type="ECO:0000313" key="2">
    <source>
        <dbReference type="EMBL" id="CAB0030307.1"/>
    </source>
</evidence>
<evidence type="ECO:0008006" key="4">
    <source>
        <dbReference type="Google" id="ProtNLM"/>
    </source>
</evidence>
<dbReference type="InterPro" id="IPR036875">
    <property type="entry name" value="Znf_CCHC_sf"/>
</dbReference>
<name>A0A6H5I1Y4_9HYME</name>
<dbReference type="Gene3D" id="4.10.60.10">
    <property type="entry name" value="Zinc finger, CCHC-type"/>
    <property type="match status" value="1"/>
</dbReference>
<dbReference type="GO" id="GO:0008270">
    <property type="term" value="F:zinc ion binding"/>
    <property type="evidence" value="ECO:0007669"/>
    <property type="project" value="InterPro"/>
</dbReference>
<protein>
    <recommendedName>
        <fullName evidence="4">CCHC-type domain-containing protein</fullName>
    </recommendedName>
</protein>